<evidence type="ECO:0000313" key="1">
    <source>
        <dbReference type="EMBL" id="ENN74784.1"/>
    </source>
</evidence>
<feature type="non-terminal residue" evidence="1">
    <location>
        <position position="13"/>
    </location>
</feature>
<feature type="non-terminal residue" evidence="1">
    <location>
        <position position="1"/>
    </location>
</feature>
<proteinExistence type="predicted"/>
<accession>N6T3P4</accession>
<sequence>MDPLANPRHQGTV</sequence>
<organism evidence="1">
    <name type="scientific">Dendroctonus ponderosae</name>
    <name type="common">Mountain pine beetle</name>
    <dbReference type="NCBI Taxonomy" id="77166"/>
    <lineage>
        <taxon>Eukaryota</taxon>
        <taxon>Metazoa</taxon>
        <taxon>Ecdysozoa</taxon>
        <taxon>Arthropoda</taxon>
        <taxon>Hexapoda</taxon>
        <taxon>Insecta</taxon>
        <taxon>Pterygota</taxon>
        <taxon>Neoptera</taxon>
        <taxon>Endopterygota</taxon>
        <taxon>Coleoptera</taxon>
        <taxon>Polyphaga</taxon>
        <taxon>Cucujiformia</taxon>
        <taxon>Curculionidae</taxon>
        <taxon>Scolytinae</taxon>
        <taxon>Dendroctonus</taxon>
    </lineage>
</organism>
<gene>
    <name evidence="1" type="ORF">YQE_08557</name>
</gene>
<protein>
    <submittedName>
        <fullName evidence="1">Uncharacterized protein</fullName>
    </submittedName>
</protein>
<dbReference type="EMBL" id="KB741028">
    <property type="protein sequence ID" value="ENN74784.1"/>
    <property type="molecule type" value="Genomic_DNA"/>
</dbReference>
<reference evidence="1" key="1">
    <citation type="journal article" date="2013" name="Genome Biol.">
        <title>Draft genome of the mountain pine beetle, Dendroctonus ponderosae Hopkins, a major forest pest.</title>
        <authorList>
            <person name="Keeling C.I."/>
            <person name="Yuen M.M."/>
            <person name="Liao N.Y."/>
            <person name="Docking T.R."/>
            <person name="Chan S.K."/>
            <person name="Taylor G.A."/>
            <person name="Palmquist D.L."/>
            <person name="Jackman S.D."/>
            <person name="Nguyen A."/>
            <person name="Li M."/>
            <person name="Henderson H."/>
            <person name="Janes J.K."/>
            <person name="Zhao Y."/>
            <person name="Pandoh P."/>
            <person name="Moore R."/>
            <person name="Sperling F.A."/>
            <person name="Huber D.P."/>
            <person name="Birol I."/>
            <person name="Jones S.J."/>
            <person name="Bohlmann J."/>
        </authorList>
    </citation>
    <scope>NUCLEOTIDE SEQUENCE</scope>
</reference>
<name>N6T3P4_DENPD</name>